<feature type="transmembrane region" description="Helical" evidence="1">
    <location>
        <begin position="7"/>
        <end position="26"/>
    </location>
</feature>
<keyword evidence="1" id="KW-0472">Membrane</keyword>
<feature type="transmembrane region" description="Helical" evidence="1">
    <location>
        <begin position="91"/>
        <end position="110"/>
    </location>
</feature>
<proteinExistence type="predicted"/>
<dbReference type="EMBL" id="JARPUR010000003">
    <property type="protein sequence ID" value="KAK4878981.1"/>
    <property type="molecule type" value="Genomic_DNA"/>
</dbReference>
<evidence type="ECO:0000256" key="1">
    <source>
        <dbReference type="SAM" id="Phobius"/>
    </source>
</evidence>
<dbReference type="Proteomes" id="UP001353858">
    <property type="component" value="Unassembled WGS sequence"/>
</dbReference>
<feature type="transmembrane region" description="Helical" evidence="1">
    <location>
        <begin position="122"/>
        <end position="150"/>
    </location>
</feature>
<name>A0AAN7PB88_9COLE</name>
<evidence type="ECO:0000313" key="3">
    <source>
        <dbReference type="Proteomes" id="UP001353858"/>
    </source>
</evidence>
<protein>
    <recommendedName>
        <fullName evidence="4">Transmembrane protein</fullName>
    </recommendedName>
</protein>
<dbReference type="AlphaFoldDB" id="A0AAN7PB88"/>
<sequence length="185" mass="20466">MSHRYSTALSHLVLAGTSIYCLHAYYGGELKLPCASYTIIITNSLLGTWRWGNPDYGDSVENIYNFTTFLQGITSLPFVVAQVWLNQGYPFELAICHAGASLIPFSLYLADKSKEDITDAIIAIGGISLGVTSLLQGNYFGVAASVSYLFNHFVLREGQLDIDLPIIDLYNYGLCFFCYFALRAL</sequence>
<keyword evidence="3" id="KW-1185">Reference proteome</keyword>
<reference evidence="3" key="1">
    <citation type="submission" date="2023-01" db="EMBL/GenBank/DDBJ databases">
        <title>Key to firefly adult light organ development and bioluminescence: homeobox transcription factors regulate luciferase expression and transportation to peroxisome.</title>
        <authorList>
            <person name="Fu X."/>
        </authorList>
    </citation>
    <scope>NUCLEOTIDE SEQUENCE [LARGE SCALE GENOMIC DNA]</scope>
</reference>
<feature type="transmembrane region" description="Helical" evidence="1">
    <location>
        <begin position="162"/>
        <end position="182"/>
    </location>
</feature>
<keyword evidence="1" id="KW-1133">Transmembrane helix</keyword>
<organism evidence="2 3">
    <name type="scientific">Aquatica leii</name>
    <dbReference type="NCBI Taxonomy" id="1421715"/>
    <lineage>
        <taxon>Eukaryota</taxon>
        <taxon>Metazoa</taxon>
        <taxon>Ecdysozoa</taxon>
        <taxon>Arthropoda</taxon>
        <taxon>Hexapoda</taxon>
        <taxon>Insecta</taxon>
        <taxon>Pterygota</taxon>
        <taxon>Neoptera</taxon>
        <taxon>Endopterygota</taxon>
        <taxon>Coleoptera</taxon>
        <taxon>Polyphaga</taxon>
        <taxon>Elateriformia</taxon>
        <taxon>Elateroidea</taxon>
        <taxon>Lampyridae</taxon>
        <taxon>Luciolinae</taxon>
        <taxon>Aquatica</taxon>
    </lineage>
</organism>
<evidence type="ECO:0008006" key="4">
    <source>
        <dbReference type="Google" id="ProtNLM"/>
    </source>
</evidence>
<keyword evidence="1" id="KW-0812">Transmembrane</keyword>
<gene>
    <name evidence="2" type="ORF">RN001_007127</name>
</gene>
<evidence type="ECO:0000313" key="2">
    <source>
        <dbReference type="EMBL" id="KAK4878981.1"/>
    </source>
</evidence>
<comment type="caution">
    <text evidence="2">The sequence shown here is derived from an EMBL/GenBank/DDBJ whole genome shotgun (WGS) entry which is preliminary data.</text>
</comment>
<accession>A0AAN7PB88</accession>